<dbReference type="GO" id="GO:0006865">
    <property type="term" value="P:amino acid transport"/>
    <property type="evidence" value="ECO:0007669"/>
    <property type="project" value="UniProtKB-KW"/>
</dbReference>
<keyword evidence="11" id="KW-1185">Reference proteome</keyword>
<evidence type="ECO:0000256" key="1">
    <source>
        <dbReference type="ARBA" id="ARBA00004651"/>
    </source>
</evidence>
<dbReference type="CDD" id="cd06582">
    <property type="entry name" value="TM_PBP1_LivH_like"/>
    <property type="match status" value="1"/>
</dbReference>
<evidence type="ECO:0000256" key="6">
    <source>
        <dbReference type="ARBA" id="ARBA00022989"/>
    </source>
</evidence>
<accession>A0A1H3DM56</accession>
<keyword evidence="5" id="KW-0029">Amino-acid transport</keyword>
<evidence type="ECO:0000313" key="11">
    <source>
        <dbReference type="Proteomes" id="UP000199118"/>
    </source>
</evidence>
<keyword evidence="6 9" id="KW-1133">Transmembrane helix</keyword>
<feature type="transmembrane region" description="Helical" evidence="9">
    <location>
        <begin position="63"/>
        <end position="79"/>
    </location>
</feature>
<feature type="transmembrane region" description="Helical" evidence="9">
    <location>
        <begin position="258"/>
        <end position="278"/>
    </location>
</feature>
<dbReference type="Proteomes" id="UP000199118">
    <property type="component" value="Unassembled WGS sequence"/>
</dbReference>
<feature type="transmembrane region" description="Helical" evidence="9">
    <location>
        <begin position="140"/>
        <end position="161"/>
    </location>
</feature>
<keyword evidence="2" id="KW-0813">Transport</keyword>
<dbReference type="GO" id="GO:0005886">
    <property type="term" value="C:plasma membrane"/>
    <property type="evidence" value="ECO:0007669"/>
    <property type="project" value="UniProtKB-SubCell"/>
</dbReference>
<evidence type="ECO:0000256" key="7">
    <source>
        <dbReference type="ARBA" id="ARBA00023136"/>
    </source>
</evidence>
<gene>
    <name evidence="10" type="ORF">SAMN05444336_10859</name>
</gene>
<evidence type="ECO:0000313" key="10">
    <source>
        <dbReference type="EMBL" id="SDX67158.1"/>
    </source>
</evidence>
<sequence>MLLFLQTTINGLVLGGIYSLAAVGFSLIFGVIGIVNLTHGIFVIAGAYMAMALFAAAGVDPLLAIPLIGAVLFAVGYAYQRTIIDWAISRASVEASLVVTFGMAMVFRNLLQLWFGPDVQTITPSYSFDSVAIGPIRVDMVRLAALGASMALLTGLTLMLARTHFGRAMRAVAQQPLAASLSGLNVRRIHGLTFGVSAALAGASGAIIGIVQPFSASSEVAWTLNAFIVVVLGGIGSPAGALAGGLVLGLINAYTATYVSPALTQAMMFLVLVLMLLLRPQGILGAAYGESR</sequence>
<dbReference type="GO" id="GO:0022857">
    <property type="term" value="F:transmembrane transporter activity"/>
    <property type="evidence" value="ECO:0007669"/>
    <property type="project" value="InterPro"/>
</dbReference>
<feature type="transmembrane region" description="Helical" evidence="9">
    <location>
        <begin position="12"/>
        <end position="32"/>
    </location>
</feature>
<dbReference type="RefSeq" id="WP_176954802.1">
    <property type="nucleotide sequence ID" value="NZ_FNMZ01000008.1"/>
</dbReference>
<evidence type="ECO:0000256" key="4">
    <source>
        <dbReference type="ARBA" id="ARBA00022692"/>
    </source>
</evidence>
<dbReference type="PANTHER" id="PTHR11795:SF445">
    <property type="entry name" value="AMINO ACID ABC TRANSPORTER PERMEASE PROTEIN"/>
    <property type="match status" value="1"/>
</dbReference>
<evidence type="ECO:0000256" key="5">
    <source>
        <dbReference type="ARBA" id="ARBA00022970"/>
    </source>
</evidence>
<dbReference type="Pfam" id="PF02653">
    <property type="entry name" value="BPD_transp_2"/>
    <property type="match status" value="1"/>
</dbReference>
<dbReference type="PANTHER" id="PTHR11795">
    <property type="entry name" value="BRANCHED-CHAIN AMINO ACID TRANSPORT SYSTEM PERMEASE PROTEIN LIVH"/>
    <property type="match status" value="1"/>
</dbReference>
<evidence type="ECO:0000256" key="3">
    <source>
        <dbReference type="ARBA" id="ARBA00022475"/>
    </source>
</evidence>
<evidence type="ECO:0000256" key="9">
    <source>
        <dbReference type="SAM" id="Phobius"/>
    </source>
</evidence>
<feature type="transmembrane region" description="Helical" evidence="9">
    <location>
        <begin position="192"/>
        <end position="214"/>
    </location>
</feature>
<comment type="similarity">
    <text evidence="8">Belongs to the binding-protein-dependent transport system permease family. LivHM subfamily.</text>
</comment>
<name>A0A1H3DM56_9RHOB</name>
<keyword evidence="4 9" id="KW-0812">Transmembrane</keyword>
<reference evidence="10 11" key="1">
    <citation type="submission" date="2016-10" db="EMBL/GenBank/DDBJ databases">
        <authorList>
            <person name="de Groot N.N."/>
        </authorList>
    </citation>
    <scope>NUCLEOTIDE SEQUENCE [LARGE SCALE GENOMIC DNA]</scope>
    <source>
        <strain evidence="10 11">DSM 17890</strain>
    </source>
</reference>
<dbReference type="AlphaFoldDB" id="A0A1H3DM56"/>
<comment type="subcellular location">
    <subcellularLocation>
        <location evidence="1">Cell membrane</location>
        <topology evidence="1">Multi-pass membrane protein</topology>
    </subcellularLocation>
</comment>
<dbReference type="STRING" id="356660.SAMN05444336_10859"/>
<protein>
    <submittedName>
        <fullName evidence="10">Amino acid/amide ABC transporter membrane protein 1, HAAT family</fullName>
    </submittedName>
</protein>
<evidence type="ECO:0000256" key="2">
    <source>
        <dbReference type="ARBA" id="ARBA00022448"/>
    </source>
</evidence>
<keyword evidence="7 9" id="KW-0472">Membrane</keyword>
<dbReference type="InterPro" id="IPR001851">
    <property type="entry name" value="ABC_transp_permease"/>
</dbReference>
<feature type="transmembrane region" description="Helical" evidence="9">
    <location>
        <begin position="39"/>
        <end position="57"/>
    </location>
</feature>
<evidence type="ECO:0000256" key="8">
    <source>
        <dbReference type="ARBA" id="ARBA00037998"/>
    </source>
</evidence>
<feature type="transmembrane region" description="Helical" evidence="9">
    <location>
        <begin position="226"/>
        <end position="251"/>
    </location>
</feature>
<dbReference type="EMBL" id="FNMZ01000008">
    <property type="protein sequence ID" value="SDX67158.1"/>
    <property type="molecule type" value="Genomic_DNA"/>
</dbReference>
<proteinExistence type="inferred from homology"/>
<feature type="transmembrane region" description="Helical" evidence="9">
    <location>
        <begin position="91"/>
        <end position="111"/>
    </location>
</feature>
<keyword evidence="3" id="KW-1003">Cell membrane</keyword>
<organism evidence="10 11">
    <name type="scientific">Albimonas donghaensis</name>
    <dbReference type="NCBI Taxonomy" id="356660"/>
    <lineage>
        <taxon>Bacteria</taxon>
        <taxon>Pseudomonadati</taxon>
        <taxon>Pseudomonadota</taxon>
        <taxon>Alphaproteobacteria</taxon>
        <taxon>Rhodobacterales</taxon>
        <taxon>Paracoccaceae</taxon>
        <taxon>Albimonas</taxon>
    </lineage>
</organism>
<dbReference type="InterPro" id="IPR052157">
    <property type="entry name" value="BCAA_transport_permease"/>
</dbReference>